<dbReference type="Pfam" id="PF13229">
    <property type="entry name" value="Beta_helix"/>
    <property type="match status" value="1"/>
</dbReference>
<dbReference type="SUPFAM" id="SSF51126">
    <property type="entry name" value="Pectin lyase-like"/>
    <property type="match status" value="1"/>
</dbReference>
<gene>
    <name evidence="3" type="ORF">ABGN05_11460</name>
</gene>
<dbReference type="InterPro" id="IPR006626">
    <property type="entry name" value="PbH1"/>
</dbReference>
<evidence type="ECO:0000259" key="2">
    <source>
        <dbReference type="Pfam" id="PF13229"/>
    </source>
</evidence>
<feature type="domain" description="Right handed beta helix" evidence="2">
    <location>
        <begin position="97"/>
        <end position="224"/>
    </location>
</feature>
<dbReference type="Proteomes" id="UP001556692">
    <property type="component" value="Unassembled WGS sequence"/>
</dbReference>
<evidence type="ECO:0000313" key="4">
    <source>
        <dbReference type="Proteomes" id="UP001556692"/>
    </source>
</evidence>
<reference evidence="3 4" key="1">
    <citation type="submission" date="2024-05" db="EMBL/GenBank/DDBJ databases">
        <authorList>
            <person name="Jiang F."/>
        </authorList>
    </citation>
    <scope>NUCLEOTIDE SEQUENCE [LARGE SCALE GENOMIC DNA]</scope>
    <source>
        <strain evidence="3 4">LZ166</strain>
    </source>
</reference>
<dbReference type="SMART" id="SM00710">
    <property type="entry name" value="PbH1"/>
    <property type="match status" value="7"/>
</dbReference>
<proteinExistence type="predicted"/>
<dbReference type="RefSeq" id="WP_367954141.1">
    <property type="nucleotide sequence ID" value="NZ_JBDPGJ010000002.1"/>
</dbReference>
<evidence type="ECO:0000256" key="1">
    <source>
        <dbReference type="SAM" id="SignalP"/>
    </source>
</evidence>
<dbReference type="InterPro" id="IPR022442">
    <property type="entry name" value="SO_2930-like_dom"/>
</dbReference>
<feature type="chain" id="PRO_5045847312" evidence="1">
    <location>
        <begin position="30"/>
        <end position="417"/>
    </location>
</feature>
<dbReference type="NCBIfam" id="TIGR03805">
    <property type="entry name" value="beta_helix_1"/>
    <property type="match status" value="1"/>
</dbReference>
<name>A0ABV3SJ29_9HYPH</name>
<feature type="signal peptide" evidence="1">
    <location>
        <begin position="1"/>
        <end position="29"/>
    </location>
</feature>
<dbReference type="InterPro" id="IPR011050">
    <property type="entry name" value="Pectin_lyase_fold/virulence"/>
</dbReference>
<dbReference type="InterPro" id="IPR039448">
    <property type="entry name" value="Beta_helix"/>
</dbReference>
<dbReference type="EMBL" id="JBDPGJ010000002">
    <property type="protein sequence ID" value="MEX0406283.1"/>
    <property type="molecule type" value="Genomic_DNA"/>
</dbReference>
<dbReference type="InterPro" id="IPR012334">
    <property type="entry name" value="Pectin_lyas_fold"/>
</dbReference>
<comment type="caution">
    <text evidence="3">The sequence shown here is derived from an EMBL/GenBank/DDBJ whole genome shotgun (WGS) entry which is preliminary data.</text>
</comment>
<evidence type="ECO:0000313" key="3">
    <source>
        <dbReference type="EMBL" id="MEX0406283.1"/>
    </source>
</evidence>
<dbReference type="Gene3D" id="2.160.20.10">
    <property type="entry name" value="Single-stranded right-handed beta-helix, Pectin lyase-like"/>
    <property type="match status" value="1"/>
</dbReference>
<keyword evidence="1" id="KW-0732">Signal</keyword>
<protein>
    <submittedName>
        <fullName evidence="3">Parallel beta-helix domain-containing protein</fullName>
    </submittedName>
</protein>
<accession>A0ABV3SJ29</accession>
<sequence length="417" mass="44663">MQSGSILLRTTKPISSAVFALCLAGSAFAAEITVEHGEGASERLLEALIMAQPGDTVMISEGRYELTDGLSLDVDDVTVRGAGADRTVLSFKGQTGSGEGLLVTSDRVVLEEFAVEDTKGDGVKSKGSDQITFRNLRVEWTGGPKAENGAYGVYPVSSKNVLIEGVTVRGASDAGIYVGQSENIIVRNSRAEYNVAGIEIENSFRADVHHNVAAHNTGGILVFDLPNLPVQGGHDIRVFDNEVVDNDTPNFAPEGNMVAIVPKGMGIMVMANRNVHVFNNRLDGNATAHVLVAAYPNEYEDENYVFVPRGVYVHDNVYGEGGFEPDGEVGKTISDVSGTPVPDIVWDGVTTIPEYFSWTASENGVYVEEAEGTTFVNLKMISQLLLPWGWWPDTDISSRAGSLPEPEPVKLPQDGGA</sequence>
<keyword evidence="4" id="KW-1185">Reference proteome</keyword>
<organism evidence="3 4">
    <name type="scientific">Aquibium pacificus</name>
    <dbReference type="NCBI Taxonomy" id="3153579"/>
    <lineage>
        <taxon>Bacteria</taxon>
        <taxon>Pseudomonadati</taxon>
        <taxon>Pseudomonadota</taxon>
        <taxon>Alphaproteobacteria</taxon>
        <taxon>Hyphomicrobiales</taxon>
        <taxon>Phyllobacteriaceae</taxon>
        <taxon>Aquibium</taxon>
    </lineage>
</organism>